<keyword evidence="8 14" id="KW-1133">Transmembrane helix</keyword>
<evidence type="ECO:0000256" key="12">
    <source>
        <dbReference type="ARBA" id="ARBA00032932"/>
    </source>
</evidence>
<evidence type="ECO:0000256" key="3">
    <source>
        <dbReference type="ARBA" id="ARBA00012374"/>
    </source>
</evidence>
<evidence type="ECO:0000256" key="1">
    <source>
        <dbReference type="ARBA" id="ARBA00004651"/>
    </source>
</evidence>
<proteinExistence type="inferred from homology"/>
<feature type="transmembrane region" description="Helical" evidence="14">
    <location>
        <begin position="217"/>
        <end position="238"/>
    </location>
</feature>
<feature type="transmembrane region" description="Helical" evidence="14">
    <location>
        <begin position="49"/>
        <end position="71"/>
    </location>
</feature>
<comment type="miscellaneous">
    <text evidence="14">Bacitracin is thought to be involved in the inhibition of peptidoglycan synthesis by sequestering undecaprenyl diphosphate, thereby reducing the pool of lipid carrier available.</text>
</comment>
<dbReference type="PANTHER" id="PTHR30622:SF3">
    <property type="entry name" value="UNDECAPRENYL-DIPHOSPHATASE"/>
    <property type="match status" value="1"/>
</dbReference>
<comment type="catalytic activity">
    <reaction evidence="13 14">
        <text>di-trans,octa-cis-undecaprenyl diphosphate + H2O = di-trans,octa-cis-undecaprenyl phosphate + phosphate + H(+)</text>
        <dbReference type="Rhea" id="RHEA:28094"/>
        <dbReference type="ChEBI" id="CHEBI:15377"/>
        <dbReference type="ChEBI" id="CHEBI:15378"/>
        <dbReference type="ChEBI" id="CHEBI:43474"/>
        <dbReference type="ChEBI" id="CHEBI:58405"/>
        <dbReference type="ChEBI" id="CHEBI:60392"/>
        <dbReference type="EC" id="3.6.1.27"/>
    </reaction>
</comment>
<evidence type="ECO:0000256" key="2">
    <source>
        <dbReference type="ARBA" id="ARBA00010621"/>
    </source>
</evidence>
<dbReference type="EMBL" id="JACRJB010000070">
    <property type="protein sequence ID" value="MBI5132806.1"/>
    <property type="molecule type" value="Genomic_DNA"/>
</dbReference>
<protein>
    <recommendedName>
        <fullName evidence="4 14">Undecaprenyl-diphosphatase</fullName>
        <ecNumber evidence="3 14">3.6.1.27</ecNumber>
    </recommendedName>
    <alternativeName>
        <fullName evidence="12 14">Bacitracin resistance protein</fullName>
    </alternativeName>
    <alternativeName>
        <fullName evidence="11 14">Undecaprenyl pyrophosphate phosphatase</fullName>
    </alternativeName>
</protein>
<dbReference type="NCBIfam" id="TIGR00753">
    <property type="entry name" value="undec_PP_bacA"/>
    <property type="match status" value="1"/>
</dbReference>
<evidence type="ECO:0000256" key="4">
    <source>
        <dbReference type="ARBA" id="ARBA00021581"/>
    </source>
</evidence>
<dbReference type="AlphaFoldDB" id="A0A933S1P9"/>
<keyword evidence="10 14" id="KW-0046">Antibiotic resistance</keyword>
<keyword evidence="9 14" id="KW-0472">Membrane</keyword>
<dbReference type="GO" id="GO:0050380">
    <property type="term" value="F:undecaprenyl-diphosphatase activity"/>
    <property type="evidence" value="ECO:0007669"/>
    <property type="project" value="UniProtKB-UniRule"/>
</dbReference>
<name>A0A933S1P9_RHOPL</name>
<evidence type="ECO:0000256" key="6">
    <source>
        <dbReference type="ARBA" id="ARBA00022692"/>
    </source>
</evidence>
<keyword evidence="7 14" id="KW-0378">Hydrolase</keyword>
<comment type="function">
    <text evidence="14">Catalyzes the dephosphorylation of undecaprenyl diphosphate (UPP). Confers resistance to bacitracin.</text>
</comment>
<dbReference type="GO" id="GO:0009252">
    <property type="term" value="P:peptidoglycan biosynthetic process"/>
    <property type="evidence" value="ECO:0007669"/>
    <property type="project" value="UniProtKB-KW"/>
</dbReference>
<gene>
    <name evidence="14" type="primary">uppP</name>
    <name evidence="15" type="ORF">HZA66_25485</name>
</gene>
<dbReference type="HAMAP" id="MF_01006">
    <property type="entry name" value="Undec_diphosphatase"/>
    <property type="match status" value="1"/>
</dbReference>
<dbReference type="Proteomes" id="UP000782519">
    <property type="component" value="Unassembled WGS sequence"/>
</dbReference>
<dbReference type="NCBIfam" id="NF001389">
    <property type="entry name" value="PRK00281.1-2"/>
    <property type="match status" value="1"/>
</dbReference>
<keyword evidence="14" id="KW-0133">Cell shape</keyword>
<feature type="transmembrane region" description="Helical" evidence="14">
    <location>
        <begin position="141"/>
        <end position="164"/>
    </location>
</feature>
<comment type="similarity">
    <text evidence="2 14">Belongs to the UppP family.</text>
</comment>
<dbReference type="Pfam" id="PF02673">
    <property type="entry name" value="BacA"/>
    <property type="match status" value="1"/>
</dbReference>
<evidence type="ECO:0000313" key="15">
    <source>
        <dbReference type="EMBL" id="MBI5132806.1"/>
    </source>
</evidence>
<evidence type="ECO:0000256" key="10">
    <source>
        <dbReference type="ARBA" id="ARBA00023251"/>
    </source>
</evidence>
<comment type="caution">
    <text evidence="15">The sequence shown here is derived from an EMBL/GenBank/DDBJ whole genome shotgun (WGS) entry which is preliminary data.</text>
</comment>
<evidence type="ECO:0000313" key="16">
    <source>
        <dbReference type="Proteomes" id="UP000782519"/>
    </source>
</evidence>
<evidence type="ECO:0000256" key="13">
    <source>
        <dbReference type="ARBA" id="ARBA00047594"/>
    </source>
</evidence>
<comment type="subcellular location">
    <subcellularLocation>
        <location evidence="1 14">Cell membrane</location>
        <topology evidence="1 14">Multi-pass membrane protein</topology>
    </subcellularLocation>
</comment>
<dbReference type="GO" id="GO:0071555">
    <property type="term" value="P:cell wall organization"/>
    <property type="evidence" value="ECO:0007669"/>
    <property type="project" value="UniProtKB-KW"/>
</dbReference>
<keyword evidence="6 14" id="KW-0812">Transmembrane</keyword>
<dbReference type="PANTHER" id="PTHR30622">
    <property type="entry name" value="UNDECAPRENYL-DIPHOSPHATASE"/>
    <property type="match status" value="1"/>
</dbReference>
<feature type="transmembrane region" description="Helical" evidence="14">
    <location>
        <begin position="110"/>
        <end position="129"/>
    </location>
</feature>
<evidence type="ECO:0000256" key="8">
    <source>
        <dbReference type="ARBA" id="ARBA00022989"/>
    </source>
</evidence>
<sequence length="268" mass="29151">MLADIIRAVILGVVEGVTEFLPVSSTGHLLLVGRFFNLGEGDFWKTFDVLIQLGAILAILALYFAKLWRIALGMFSDPAAQRFVIGVLVAFLPAAVIGATAGSYIKLFLFNPWVVCFSLIVGGAILLWVDQLDLQPRHHDATAFPLLMYFYIGCAQCVAMIPGVSRSGASIVAAMLFGADKRAAAEFSFFLAIPTMVGAFVYDLYKSRADLTTDHLTIVAIGFVVSFITAIIVVKTFLGYVTRHGFELFAWWRVVVGTLGLIALAMGR</sequence>
<evidence type="ECO:0000256" key="9">
    <source>
        <dbReference type="ARBA" id="ARBA00023136"/>
    </source>
</evidence>
<evidence type="ECO:0000256" key="5">
    <source>
        <dbReference type="ARBA" id="ARBA00022475"/>
    </source>
</evidence>
<dbReference type="EC" id="3.6.1.27" evidence="3 14"/>
<dbReference type="GO" id="GO:0008360">
    <property type="term" value="P:regulation of cell shape"/>
    <property type="evidence" value="ECO:0007669"/>
    <property type="project" value="UniProtKB-KW"/>
</dbReference>
<dbReference type="GO" id="GO:0046677">
    <property type="term" value="P:response to antibiotic"/>
    <property type="evidence" value="ECO:0007669"/>
    <property type="project" value="UniProtKB-UniRule"/>
</dbReference>
<reference evidence="15" key="1">
    <citation type="submission" date="2020-07" db="EMBL/GenBank/DDBJ databases">
        <title>Huge and variable diversity of episymbiotic CPR bacteria and DPANN archaea in groundwater ecosystems.</title>
        <authorList>
            <person name="He C.Y."/>
            <person name="Keren R."/>
            <person name="Whittaker M."/>
            <person name="Farag I.F."/>
            <person name="Doudna J."/>
            <person name="Cate J.H.D."/>
            <person name="Banfield J.F."/>
        </authorList>
    </citation>
    <scope>NUCLEOTIDE SEQUENCE</scope>
    <source>
        <strain evidence="15">NC_groundwater_1818_Pr3_B-0.1um_66_35</strain>
    </source>
</reference>
<feature type="transmembrane region" description="Helical" evidence="14">
    <location>
        <begin position="83"/>
        <end position="104"/>
    </location>
</feature>
<evidence type="ECO:0000256" key="14">
    <source>
        <dbReference type="HAMAP-Rule" id="MF_01006"/>
    </source>
</evidence>
<dbReference type="InterPro" id="IPR003824">
    <property type="entry name" value="UppP"/>
</dbReference>
<dbReference type="GO" id="GO:0005886">
    <property type="term" value="C:plasma membrane"/>
    <property type="evidence" value="ECO:0007669"/>
    <property type="project" value="UniProtKB-SubCell"/>
</dbReference>
<organism evidence="15 16">
    <name type="scientific">Rhodopseudomonas palustris</name>
    <dbReference type="NCBI Taxonomy" id="1076"/>
    <lineage>
        <taxon>Bacteria</taxon>
        <taxon>Pseudomonadati</taxon>
        <taxon>Pseudomonadota</taxon>
        <taxon>Alphaproteobacteria</taxon>
        <taxon>Hyphomicrobiales</taxon>
        <taxon>Nitrobacteraceae</taxon>
        <taxon>Rhodopseudomonas</taxon>
    </lineage>
</organism>
<evidence type="ECO:0000256" key="7">
    <source>
        <dbReference type="ARBA" id="ARBA00022801"/>
    </source>
</evidence>
<keyword evidence="14" id="KW-0961">Cell wall biogenesis/degradation</keyword>
<feature type="transmembrane region" description="Helical" evidence="14">
    <location>
        <begin position="184"/>
        <end position="205"/>
    </location>
</feature>
<keyword evidence="5 14" id="KW-1003">Cell membrane</keyword>
<evidence type="ECO:0000256" key="11">
    <source>
        <dbReference type="ARBA" id="ARBA00032707"/>
    </source>
</evidence>
<accession>A0A933S1P9</accession>
<keyword evidence="14" id="KW-0573">Peptidoglycan synthesis</keyword>
<dbReference type="NCBIfam" id="NF001390">
    <property type="entry name" value="PRK00281.1-4"/>
    <property type="match status" value="1"/>
</dbReference>
<feature type="transmembrane region" description="Helical" evidence="14">
    <location>
        <begin position="250"/>
        <end position="267"/>
    </location>
</feature>